<dbReference type="SMART" id="SM00100">
    <property type="entry name" value="cNMP"/>
    <property type="match status" value="1"/>
</dbReference>
<dbReference type="PROSITE" id="PS00889">
    <property type="entry name" value="CNMP_BINDING_2"/>
    <property type="match status" value="1"/>
</dbReference>
<dbReference type="Pfam" id="PF00027">
    <property type="entry name" value="cNMP_binding"/>
    <property type="match status" value="1"/>
</dbReference>
<name>A0A382QL96_9ZZZZ</name>
<dbReference type="InterPro" id="IPR000595">
    <property type="entry name" value="cNMP-bd_dom"/>
</dbReference>
<evidence type="ECO:0000259" key="1">
    <source>
        <dbReference type="PROSITE" id="PS50042"/>
    </source>
</evidence>
<feature type="non-terminal residue" evidence="2">
    <location>
        <position position="184"/>
    </location>
</feature>
<sequence length="184" mass="20881">MVNDHTFRSGEGRKSSSIDEDIEKRSVLLKNVPLFQELGGDERYFLAEVSMVRKVPEHATILLADEEGDTLFVIVTGRVKVTVMSEDGREVILSILKERDFFGEMSLLDGKPRSASVIATEKTELIMLRRVDFLSRLERYSQMASQMLSTLATRLRRTNRQVESLALLNVYGRIAETLLQLADD</sequence>
<dbReference type="InterPro" id="IPR014710">
    <property type="entry name" value="RmlC-like_jellyroll"/>
</dbReference>
<organism evidence="2">
    <name type="scientific">marine metagenome</name>
    <dbReference type="NCBI Taxonomy" id="408172"/>
    <lineage>
        <taxon>unclassified sequences</taxon>
        <taxon>metagenomes</taxon>
        <taxon>ecological metagenomes</taxon>
    </lineage>
</organism>
<dbReference type="CDD" id="cd00038">
    <property type="entry name" value="CAP_ED"/>
    <property type="match status" value="1"/>
</dbReference>
<accession>A0A382QL96</accession>
<dbReference type="PRINTS" id="PR00103">
    <property type="entry name" value="CAMPKINASE"/>
</dbReference>
<dbReference type="InterPro" id="IPR018488">
    <property type="entry name" value="cNMP-bd_CS"/>
</dbReference>
<dbReference type="EMBL" id="UINC01115329">
    <property type="protein sequence ID" value="SVC86273.1"/>
    <property type="molecule type" value="Genomic_DNA"/>
</dbReference>
<dbReference type="PROSITE" id="PS50042">
    <property type="entry name" value="CNMP_BINDING_3"/>
    <property type="match status" value="1"/>
</dbReference>
<dbReference type="SUPFAM" id="SSF51206">
    <property type="entry name" value="cAMP-binding domain-like"/>
    <property type="match status" value="1"/>
</dbReference>
<dbReference type="GO" id="GO:0003700">
    <property type="term" value="F:DNA-binding transcription factor activity"/>
    <property type="evidence" value="ECO:0007669"/>
    <property type="project" value="TreeGrafter"/>
</dbReference>
<dbReference type="PANTHER" id="PTHR24567">
    <property type="entry name" value="CRP FAMILY TRANSCRIPTIONAL REGULATORY PROTEIN"/>
    <property type="match status" value="1"/>
</dbReference>
<proteinExistence type="predicted"/>
<dbReference type="PANTHER" id="PTHR24567:SF74">
    <property type="entry name" value="HTH-TYPE TRANSCRIPTIONAL REGULATOR ARCR"/>
    <property type="match status" value="1"/>
</dbReference>
<dbReference type="AlphaFoldDB" id="A0A382QL96"/>
<evidence type="ECO:0000313" key="2">
    <source>
        <dbReference type="EMBL" id="SVC86273.1"/>
    </source>
</evidence>
<dbReference type="InterPro" id="IPR050397">
    <property type="entry name" value="Env_Response_Regulators"/>
</dbReference>
<dbReference type="InterPro" id="IPR018490">
    <property type="entry name" value="cNMP-bd_dom_sf"/>
</dbReference>
<dbReference type="GO" id="GO:0005829">
    <property type="term" value="C:cytosol"/>
    <property type="evidence" value="ECO:0007669"/>
    <property type="project" value="TreeGrafter"/>
</dbReference>
<dbReference type="Gene3D" id="2.60.120.10">
    <property type="entry name" value="Jelly Rolls"/>
    <property type="match status" value="1"/>
</dbReference>
<gene>
    <name evidence="2" type="ORF">METZ01_LOCUS339127</name>
</gene>
<reference evidence="2" key="1">
    <citation type="submission" date="2018-05" db="EMBL/GenBank/DDBJ databases">
        <authorList>
            <person name="Lanie J.A."/>
            <person name="Ng W.-L."/>
            <person name="Kazmierczak K.M."/>
            <person name="Andrzejewski T.M."/>
            <person name="Davidsen T.M."/>
            <person name="Wayne K.J."/>
            <person name="Tettelin H."/>
            <person name="Glass J.I."/>
            <person name="Rusch D."/>
            <person name="Podicherti R."/>
            <person name="Tsui H.-C.T."/>
            <person name="Winkler M.E."/>
        </authorList>
    </citation>
    <scope>NUCLEOTIDE SEQUENCE</scope>
</reference>
<protein>
    <recommendedName>
        <fullName evidence="1">Cyclic nucleotide-binding domain-containing protein</fullName>
    </recommendedName>
</protein>
<feature type="domain" description="Cyclic nucleotide-binding" evidence="1">
    <location>
        <begin position="34"/>
        <end position="154"/>
    </location>
</feature>